<dbReference type="InterPro" id="IPR028098">
    <property type="entry name" value="Glyco_trans_4-like_N"/>
</dbReference>
<dbReference type="Proteomes" id="UP000325827">
    <property type="component" value="Unassembled WGS sequence"/>
</dbReference>
<evidence type="ECO:0000256" key="2">
    <source>
        <dbReference type="ARBA" id="ARBA00022679"/>
    </source>
</evidence>
<dbReference type="AlphaFoldDB" id="A0A5J5J197"/>
<dbReference type="CDD" id="cd03794">
    <property type="entry name" value="GT4_WbuB-like"/>
    <property type="match status" value="1"/>
</dbReference>
<reference evidence="5" key="1">
    <citation type="submission" date="2019-09" db="EMBL/GenBank/DDBJ databases">
        <title>Mumia zhuanghuii sp. nov. isolated from the intestinal contents of plateau pika (Ochotona curzoniae) in the Qinghai-Tibet plateau of China.</title>
        <authorList>
            <person name="Tian Z."/>
        </authorList>
    </citation>
    <scope>NUCLEOTIDE SEQUENCE [LARGE SCALE GENOMIC DNA]</scope>
    <source>
        <strain evidence="5">JCM 30598</strain>
    </source>
</reference>
<dbReference type="PANTHER" id="PTHR12526:SF624">
    <property type="entry name" value="BLR6297 PROTEIN"/>
    <property type="match status" value="1"/>
</dbReference>
<protein>
    <submittedName>
        <fullName evidence="4">Glycosyltransferase family 4 protein</fullName>
    </submittedName>
</protein>
<dbReference type="Pfam" id="PF13579">
    <property type="entry name" value="Glyco_trans_4_4"/>
    <property type="match status" value="1"/>
</dbReference>
<evidence type="ECO:0000313" key="4">
    <source>
        <dbReference type="EMBL" id="KAA9106629.1"/>
    </source>
</evidence>
<feature type="domain" description="Glycosyltransferase subfamily 4-like N-terminal" evidence="3">
    <location>
        <begin position="32"/>
        <end position="205"/>
    </location>
</feature>
<dbReference type="Pfam" id="PF13692">
    <property type="entry name" value="Glyco_trans_1_4"/>
    <property type="match status" value="1"/>
</dbReference>
<dbReference type="EMBL" id="VYSA01000003">
    <property type="protein sequence ID" value="KAA9106629.1"/>
    <property type="molecule type" value="Genomic_DNA"/>
</dbReference>
<evidence type="ECO:0000313" key="5">
    <source>
        <dbReference type="Proteomes" id="UP000325827"/>
    </source>
</evidence>
<keyword evidence="5" id="KW-1185">Reference proteome</keyword>
<comment type="caution">
    <text evidence="4">The sequence shown here is derived from an EMBL/GenBank/DDBJ whole genome shotgun (WGS) entry which is preliminary data.</text>
</comment>
<dbReference type="OrthoDB" id="509705at2"/>
<keyword evidence="2 4" id="KW-0808">Transferase</keyword>
<dbReference type="PANTHER" id="PTHR12526">
    <property type="entry name" value="GLYCOSYLTRANSFERASE"/>
    <property type="match status" value="1"/>
</dbReference>
<accession>A0A5J5J197</accession>
<dbReference type="GO" id="GO:0016757">
    <property type="term" value="F:glycosyltransferase activity"/>
    <property type="evidence" value="ECO:0007669"/>
    <property type="project" value="UniProtKB-KW"/>
</dbReference>
<proteinExistence type="predicted"/>
<evidence type="ECO:0000256" key="1">
    <source>
        <dbReference type="ARBA" id="ARBA00022676"/>
    </source>
</evidence>
<gene>
    <name evidence="4" type="ORF">F6B43_15250</name>
</gene>
<name>A0A5J5J197_9MICO</name>
<sequence length="479" mass="53769">MARREPHDSTTHSRPHVLIIVQNLPVPLDRRVWLECQTLVTRGYQVSVICPLGPGDAAFEHLDGVDIYKYKPAPEAEGLAGFAWEFAYSWVRTAWLSLAVRRRSGRFDVMQACNPPDTYWLLALLWRIAGVKFVFDHHDLNPELFRSRFGEPEGFLKKLEYRALLWLERRSFRTADRIISTNESYKAIAVRRGDRDASEVTVVRSGPDTEQMRPIYPEHPRPADTVNLVYVGIMGPQDGVDQVLHVVDELVHRRGRTNVTATLLGFGDCLESLKAEATALHLDDFVTFTGRVDRVQMAEHLSRSDIGLCPDPRTPLNDVSTMNKTMEYMAYALPSVAFDLAETVVSGDNTVLYAPSGDFSAFVDEVERLIDDPVLRARLGRAARKRAHEIMDWRPQAEAYVGVFDELTGHHVDVPAVPTTPVLPAVDPQGRRYVDLTDDRAFYSYLIARDHAQIELVGVASPVGAASHAGSVHRTEAAY</sequence>
<dbReference type="Gene3D" id="3.40.50.2000">
    <property type="entry name" value="Glycogen Phosphorylase B"/>
    <property type="match status" value="2"/>
</dbReference>
<dbReference type="SUPFAM" id="SSF53756">
    <property type="entry name" value="UDP-Glycosyltransferase/glycogen phosphorylase"/>
    <property type="match status" value="1"/>
</dbReference>
<evidence type="ECO:0000259" key="3">
    <source>
        <dbReference type="Pfam" id="PF13579"/>
    </source>
</evidence>
<organism evidence="4 5">
    <name type="scientific">Microbacterium rhizomatis</name>
    <dbReference type="NCBI Taxonomy" id="1631477"/>
    <lineage>
        <taxon>Bacteria</taxon>
        <taxon>Bacillati</taxon>
        <taxon>Actinomycetota</taxon>
        <taxon>Actinomycetes</taxon>
        <taxon>Micrococcales</taxon>
        <taxon>Microbacteriaceae</taxon>
        <taxon>Microbacterium</taxon>
    </lineage>
</organism>
<keyword evidence="1" id="KW-0328">Glycosyltransferase</keyword>